<name>A0A6A4KXC7_9ERIC</name>
<sequence>MDDLRGGNFISPLGIAVERRRWRCMVPLELGTENMVAREVNFRKASGIGAGAHERDRDRDNECMPKRLISSSNNSKKHETECFDIPKQLPPRVKGNGAEVGRDAKIVKKLTVVGLWCIQWCPGGRPSMEAVVQMLEGDGKTLAMPPNPFSTTNPSVTMGSIDGRPSSSVLDIISESESN</sequence>
<evidence type="ECO:0000313" key="9">
    <source>
        <dbReference type="EMBL" id="KAE9452173.1"/>
    </source>
</evidence>
<keyword evidence="2" id="KW-0723">Serine/threonine-protein kinase</keyword>
<feature type="compositionally biased region" description="Polar residues" evidence="8">
    <location>
        <begin position="149"/>
        <end position="158"/>
    </location>
</feature>
<feature type="region of interest" description="Disordered" evidence="8">
    <location>
        <begin position="142"/>
        <end position="167"/>
    </location>
</feature>
<dbReference type="GO" id="GO:0016020">
    <property type="term" value="C:membrane"/>
    <property type="evidence" value="ECO:0007669"/>
    <property type="project" value="UniProtKB-SubCell"/>
</dbReference>
<feature type="region of interest" description="Disordered" evidence="8">
    <location>
        <begin position="50"/>
        <end position="80"/>
    </location>
</feature>
<dbReference type="PANTHER" id="PTHR27009">
    <property type="entry name" value="RUST RESISTANCE KINASE LR10-RELATED"/>
    <property type="match status" value="1"/>
</dbReference>
<keyword evidence="10" id="KW-1185">Reference proteome</keyword>
<accession>A0A6A4KXC7</accession>
<proteinExistence type="predicted"/>
<keyword evidence="5" id="KW-1133">Transmembrane helix</keyword>
<keyword evidence="7" id="KW-0325">Glycoprotein</keyword>
<keyword evidence="4" id="KW-0732">Signal</keyword>
<evidence type="ECO:0000256" key="4">
    <source>
        <dbReference type="ARBA" id="ARBA00022729"/>
    </source>
</evidence>
<feature type="non-terminal residue" evidence="9">
    <location>
        <position position="1"/>
    </location>
</feature>
<dbReference type="GO" id="GO:0004674">
    <property type="term" value="F:protein serine/threonine kinase activity"/>
    <property type="evidence" value="ECO:0007669"/>
    <property type="project" value="UniProtKB-KW"/>
</dbReference>
<evidence type="ECO:0000256" key="2">
    <source>
        <dbReference type="ARBA" id="ARBA00022527"/>
    </source>
</evidence>
<dbReference type="InterPro" id="IPR045874">
    <property type="entry name" value="LRK10/LRL21-25-like"/>
</dbReference>
<dbReference type="OrthoDB" id="547665at2759"/>
<keyword evidence="3" id="KW-0812">Transmembrane</keyword>
<evidence type="ECO:0000256" key="1">
    <source>
        <dbReference type="ARBA" id="ARBA00004479"/>
    </source>
</evidence>
<evidence type="ECO:0000256" key="5">
    <source>
        <dbReference type="ARBA" id="ARBA00022989"/>
    </source>
</evidence>
<keyword evidence="6" id="KW-0472">Membrane</keyword>
<dbReference type="EMBL" id="QEFC01002441">
    <property type="protein sequence ID" value="KAE9452173.1"/>
    <property type="molecule type" value="Genomic_DNA"/>
</dbReference>
<comment type="caution">
    <text evidence="9">The sequence shown here is derived from an EMBL/GenBank/DDBJ whole genome shotgun (WGS) entry which is preliminary data.</text>
</comment>
<evidence type="ECO:0008006" key="11">
    <source>
        <dbReference type="Google" id="ProtNLM"/>
    </source>
</evidence>
<evidence type="ECO:0000256" key="3">
    <source>
        <dbReference type="ARBA" id="ARBA00022692"/>
    </source>
</evidence>
<feature type="compositionally biased region" description="Basic and acidic residues" evidence="8">
    <location>
        <begin position="52"/>
        <end position="65"/>
    </location>
</feature>
<comment type="subcellular location">
    <subcellularLocation>
        <location evidence="1">Membrane</location>
        <topology evidence="1">Single-pass type I membrane protein</topology>
    </subcellularLocation>
</comment>
<reference evidence="9 10" key="1">
    <citation type="journal article" date="2019" name="Genome Biol. Evol.">
        <title>The Rhododendron genome and chromosomal organization provide insight into shared whole-genome duplications across the heath family (Ericaceae).</title>
        <authorList>
            <person name="Soza V.L."/>
            <person name="Lindsley D."/>
            <person name="Waalkes A."/>
            <person name="Ramage E."/>
            <person name="Patwardhan R.P."/>
            <person name="Burton J.N."/>
            <person name="Adey A."/>
            <person name="Kumar A."/>
            <person name="Qiu R."/>
            <person name="Shendure J."/>
            <person name="Hall B."/>
        </authorList>
    </citation>
    <scope>NUCLEOTIDE SEQUENCE [LARGE SCALE GENOMIC DNA]</scope>
    <source>
        <strain evidence="9">RSF 1966-606</strain>
    </source>
</reference>
<evidence type="ECO:0000313" key="10">
    <source>
        <dbReference type="Proteomes" id="UP000428333"/>
    </source>
</evidence>
<evidence type="ECO:0000256" key="8">
    <source>
        <dbReference type="SAM" id="MobiDB-lite"/>
    </source>
</evidence>
<organism evidence="9 10">
    <name type="scientific">Rhododendron williamsianum</name>
    <dbReference type="NCBI Taxonomy" id="262921"/>
    <lineage>
        <taxon>Eukaryota</taxon>
        <taxon>Viridiplantae</taxon>
        <taxon>Streptophyta</taxon>
        <taxon>Embryophyta</taxon>
        <taxon>Tracheophyta</taxon>
        <taxon>Spermatophyta</taxon>
        <taxon>Magnoliopsida</taxon>
        <taxon>eudicotyledons</taxon>
        <taxon>Gunneridae</taxon>
        <taxon>Pentapetalae</taxon>
        <taxon>asterids</taxon>
        <taxon>Ericales</taxon>
        <taxon>Ericaceae</taxon>
        <taxon>Ericoideae</taxon>
        <taxon>Rhodoreae</taxon>
        <taxon>Rhododendron</taxon>
    </lineage>
</organism>
<protein>
    <recommendedName>
        <fullName evidence="11">S-locus receptor kinase C-terminal domain-containing protein</fullName>
    </recommendedName>
</protein>
<evidence type="ECO:0000256" key="7">
    <source>
        <dbReference type="ARBA" id="ARBA00023180"/>
    </source>
</evidence>
<keyword evidence="2" id="KW-0418">Kinase</keyword>
<gene>
    <name evidence="9" type="ORF">C3L33_15931</name>
</gene>
<evidence type="ECO:0000256" key="6">
    <source>
        <dbReference type="ARBA" id="ARBA00023136"/>
    </source>
</evidence>
<dbReference type="Proteomes" id="UP000428333">
    <property type="component" value="Linkage Group LG09"/>
</dbReference>
<keyword evidence="2" id="KW-0808">Transferase</keyword>
<dbReference type="AlphaFoldDB" id="A0A6A4KXC7"/>